<gene>
    <name evidence="2" type="ORF">ABDB84_08830</name>
</gene>
<dbReference type="RefSeq" id="WP_345919342.1">
    <property type="nucleotide sequence ID" value="NZ_JBDIVE010000003.1"/>
</dbReference>
<dbReference type="InterPro" id="IPR000073">
    <property type="entry name" value="AB_hydrolase_1"/>
</dbReference>
<dbReference type="PANTHER" id="PTHR42886">
    <property type="entry name" value="RE40534P-RELATED"/>
    <property type="match status" value="1"/>
</dbReference>
<dbReference type="InterPro" id="IPR029058">
    <property type="entry name" value="AB_hydrolase_fold"/>
</dbReference>
<name>A0ABU9YYF0_9RHOO</name>
<keyword evidence="3" id="KW-1185">Reference proteome</keyword>
<comment type="caution">
    <text evidence="2">The sequence shown here is derived from an EMBL/GenBank/DDBJ whole genome shotgun (WGS) entry which is preliminary data.</text>
</comment>
<dbReference type="Proteomes" id="UP001410394">
    <property type="component" value="Unassembled WGS sequence"/>
</dbReference>
<evidence type="ECO:0000259" key="1">
    <source>
        <dbReference type="Pfam" id="PF12697"/>
    </source>
</evidence>
<protein>
    <submittedName>
        <fullName evidence="2">Alpha/beta fold hydrolase</fullName>
    </submittedName>
</protein>
<dbReference type="SUPFAM" id="SSF53474">
    <property type="entry name" value="alpha/beta-Hydrolases"/>
    <property type="match status" value="1"/>
</dbReference>
<sequence length="240" mass="26176">MQSVDAIEYEVPFQRTVLFGSRLTPRHATRCALLLHGGGNSAADGFRELRAFLCVQGIETLAFDFVGHGRTGGSQHGTTLLERVQQVHEVVKSQRLERSTLTLVGFSMGAYVAMKVAVEAEIPRLCLAIPAAYAAGAYAAPFGPDFSQVLRTPRSWESSDAFGLARDYAGHLLVISAEEDTVIPAEIAHRYASGREHRASTVHHVIRGAGHKLNEHYEREPQARHAVYSAIASLCQRANA</sequence>
<feature type="domain" description="AB hydrolase-1" evidence="1">
    <location>
        <begin position="33"/>
        <end position="163"/>
    </location>
</feature>
<dbReference type="Gene3D" id="3.40.50.1820">
    <property type="entry name" value="alpha/beta hydrolase"/>
    <property type="match status" value="1"/>
</dbReference>
<dbReference type="GO" id="GO:0016787">
    <property type="term" value="F:hydrolase activity"/>
    <property type="evidence" value="ECO:0007669"/>
    <property type="project" value="UniProtKB-KW"/>
</dbReference>
<keyword evidence="2" id="KW-0378">Hydrolase</keyword>
<dbReference type="EMBL" id="JBDIVE010000003">
    <property type="protein sequence ID" value="MEN3068579.1"/>
    <property type="molecule type" value="Genomic_DNA"/>
</dbReference>
<evidence type="ECO:0000313" key="3">
    <source>
        <dbReference type="Proteomes" id="UP001410394"/>
    </source>
</evidence>
<accession>A0ABU9YYF0</accession>
<organism evidence="2 3">
    <name type="scientific">Uliginosibacterium sediminicola</name>
    <dbReference type="NCBI Taxonomy" id="2024550"/>
    <lineage>
        <taxon>Bacteria</taxon>
        <taxon>Pseudomonadati</taxon>
        <taxon>Pseudomonadota</taxon>
        <taxon>Betaproteobacteria</taxon>
        <taxon>Rhodocyclales</taxon>
        <taxon>Zoogloeaceae</taxon>
        <taxon>Uliginosibacterium</taxon>
    </lineage>
</organism>
<evidence type="ECO:0000313" key="2">
    <source>
        <dbReference type="EMBL" id="MEN3068579.1"/>
    </source>
</evidence>
<dbReference type="PANTHER" id="PTHR42886:SF29">
    <property type="entry name" value="PUMMELIG, ISOFORM A"/>
    <property type="match status" value="1"/>
</dbReference>
<proteinExistence type="predicted"/>
<dbReference type="Pfam" id="PF12697">
    <property type="entry name" value="Abhydrolase_6"/>
    <property type="match status" value="1"/>
</dbReference>
<reference evidence="2 3" key="1">
    <citation type="journal article" date="2018" name="Int. J. Syst. Evol. Microbiol.">
        <title>Uliginosibacterium sediminicola sp. nov., isolated from freshwater sediment.</title>
        <authorList>
            <person name="Hwang W.M."/>
            <person name="Kim S.M."/>
            <person name="Kang K."/>
            <person name="Ahn T.Y."/>
        </authorList>
    </citation>
    <scope>NUCLEOTIDE SEQUENCE [LARGE SCALE GENOMIC DNA]</scope>
    <source>
        <strain evidence="2 3">M1-21</strain>
    </source>
</reference>